<reference evidence="1 2" key="1">
    <citation type="journal article" date="2022" name="DNA Res.">
        <title>Chromosomal-level genome assembly of the orchid tree Bauhinia variegata (Leguminosae; Cercidoideae) supports the allotetraploid origin hypothesis of Bauhinia.</title>
        <authorList>
            <person name="Zhong Y."/>
            <person name="Chen Y."/>
            <person name="Zheng D."/>
            <person name="Pang J."/>
            <person name="Liu Y."/>
            <person name="Luo S."/>
            <person name="Meng S."/>
            <person name="Qian L."/>
            <person name="Wei D."/>
            <person name="Dai S."/>
            <person name="Zhou R."/>
        </authorList>
    </citation>
    <scope>NUCLEOTIDE SEQUENCE [LARGE SCALE GENOMIC DNA]</scope>
    <source>
        <strain evidence="1">BV-YZ2020</strain>
    </source>
</reference>
<protein>
    <submittedName>
        <fullName evidence="1">Uncharacterized protein</fullName>
    </submittedName>
</protein>
<keyword evidence="2" id="KW-1185">Reference proteome</keyword>
<name>A0ACB9QA77_BAUVA</name>
<dbReference type="Proteomes" id="UP000828941">
    <property type="component" value="Chromosome 2"/>
</dbReference>
<gene>
    <name evidence="1" type="ORF">L6164_004530</name>
</gene>
<dbReference type="EMBL" id="CM039427">
    <property type="protein sequence ID" value="KAI4355790.1"/>
    <property type="molecule type" value="Genomic_DNA"/>
</dbReference>
<evidence type="ECO:0000313" key="1">
    <source>
        <dbReference type="EMBL" id="KAI4355790.1"/>
    </source>
</evidence>
<comment type="caution">
    <text evidence="1">The sequence shown here is derived from an EMBL/GenBank/DDBJ whole genome shotgun (WGS) entry which is preliminary data.</text>
</comment>
<sequence>MSSLRSIMSSNDSKPIFDELRWVIQIRRTLEEELEEDYEAPVSISNVPKILMASDPDSYVPQQVSIGPYHYWRPELYEMERYKVSAAKRYQKQLQSLKLEDLVHQLAKLERRIRACYHNYLDFNGETLVWMMAVDASFLLEFLQVYAFQEGNKIPGVSSRMSHLVDYSLRKSAHNAILRDIVMLENQIPLIVLREMLKFQFQSLESADDMLLLMFIGLFKEISPFKMMEAYPNIQISQ</sequence>
<proteinExistence type="predicted"/>
<organism evidence="1 2">
    <name type="scientific">Bauhinia variegata</name>
    <name type="common">Purple orchid tree</name>
    <name type="synonym">Phanera variegata</name>
    <dbReference type="NCBI Taxonomy" id="167791"/>
    <lineage>
        <taxon>Eukaryota</taxon>
        <taxon>Viridiplantae</taxon>
        <taxon>Streptophyta</taxon>
        <taxon>Embryophyta</taxon>
        <taxon>Tracheophyta</taxon>
        <taxon>Spermatophyta</taxon>
        <taxon>Magnoliopsida</taxon>
        <taxon>eudicotyledons</taxon>
        <taxon>Gunneridae</taxon>
        <taxon>Pentapetalae</taxon>
        <taxon>rosids</taxon>
        <taxon>fabids</taxon>
        <taxon>Fabales</taxon>
        <taxon>Fabaceae</taxon>
        <taxon>Cercidoideae</taxon>
        <taxon>Cercideae</taxon>
        <taxon>Bauhiniinae</taxon>
        <taxon>Bauhinia</taxon>
    </lineage>
</organism>
<evidence type="ECO:0000313" key="2">
    <source>
        <dbReference type="Proteomes" id="UP000828941"/>
    </source>
</evidence>
<accession>A0ACB9QA77</accession>